<feature type="compositionally biased region" description="Basic residues" evidence="3">
    <location>
        <begin position="227"/>
        <end position="236"/>
    </location>
</feature>
<feature type="compositionally biased region" description="Low complexity" evidence="3">
    <location>
        <begin position="278"/>
        <end position="288"/>
    </location>
</feature>
<evidence type="ECO:0000313" key="6">
    <source>
        <dbReference type="Proteomes" id="UP001342314"/>
    </source>
</evidence>
<dbReference type="GO" id="GO:0031507">
    <property type="term" value="P:heterochromatin formation"/>
    <property type="evidence" value="ECO:0007669"/>
    <property type="project" value="InterPro"/>
</dbReference>
<dbReference type="InterPro" id="IPR016197">
    <property type="entry name" value="Chromo-like_dom_sf"/>
</dbReference>
<feature type="domain" description="Chromo" evidence="4">
    <location>
        <begin position="32"/>
        <end position="93"/>
    </location>
</feature>
<dbReference type="Proteomes" id="UP001342314">
    <property type="component" value="Unassembled WGS sequence"/>
</dbReference>
<keyword evidence="2" id="KW-0539">Nucleus</keyword>
<sequence>MPRSPEPQLVPRSQDPADSGSESSGGEDEGVYEVEAIRAARYDEEARAMRYFIKWKGYGEDEKTWEPIENLQNCLDLVKAFGEQQKANKRKLAEKKARLSVPPTSSTPVLNDPAARPSSPKDLSDDGVPLTELESRREKAKQKARDEGAPKFGGGRVESAVADKWEKKASAKKPRNSPVASTSRGLSAARSATKKRTNDDEVCPPSHGDPYSLVDEYTCQPASPPGKKPKQIKKLPRIAALPDSSSDDEESSDSAASGKGKATQSKRKSAPPAPPESPASLAKPEKPSSAPPVVKPVPVPVSSDPRLRKPTPVAQRAPSADALAAAPPPPPPIKTGPQGAWALPGLTKLMGKSFKKPPPPPPPVPLPAVNGAADSRGVGAAGPAPPSAMRQQVPVNGPSGGEQTAAHPAAHADAPPRVPTPVPPAHGASPAPPTGDGSEPAAAAQSPAVEQQKDDAAEKAAVQASARAQRIAGMESRLLKTPWCIANPIFEQEALPVACAESIPIDAHLARRLKGKGVAVLFNPSRDTDMSGEGLALGYLLTAMGANTPDSLAAVEAVFIHRHETYGQLDNLYVELVNLNSHVVEFFRFGGGEPVESVFAAGYLVIPTLAAIQRASAYERFCQTIRDIYARTCQLLVHPATLAHMRTKPNWFNICERMNNTAVDIIDRQDLRIESTFAAVEKTVLLQPSATWPPSIPQMDAARELDEIISHTTFVRSRDPAKYRRFFIVVDELRQEDVDLARRHGIEVATWQTLSDRIKESPFG</sequence>
<organism evidence="5 6">
    <name type="scientific">Rhodotorula paludigena</name>
    <dbReference type="NCBI Taxonomy" id="86838"/>
    <lineage>
        <taxon>Eukaryota</taxon>
        <taxon>Fungi</taxon>
        <taxon>Dikarya</taxon>
        <taxon>Basidiomycota</taxon>
        <taxon>Pucciniomycotina</taxon>
        <taxon>Microbotryomycetes</taxon>
        <taxon>Sporidiobolales</taxon>
        <taxon>Sporidiobolaceae</taxon>
        <taxon>Rhodotorula</taxon>
    </lineage>
</organism>
<dbReference type="EMBL" id="BQKY01000007">
    <property type="protein sequence ID" value="GJN90572.1"/>
    <property type="molecule type" value="Genomic_DNA"/>
</dbReference>
<feature type="compositionally biased region" description="Low complexity" evidence="3">
    <location>
        <begin position="314"/>
        <end position="325"/>
    </location>
</feature>
<dbReference type="GO" id="GO:0005634">
    <property type="term" value="C:nucleus"/>
    <property type="evidence" value="ECO:0007669"/>
    <property type="project" value="UniProtKB-SubCell"/>
</dbReference>
<dbReference type="InterPro" id="IPR000953">
    <property type="entry name" value="Chromo/chromo_shadow_dom"/>
</dbReference>
<dbReference type="PANTHER" id="PTHR47240:SF2">
    <property type="entry name" value="CHROMO DOMAIN-CONTAINING PROTEIN LHP1"/>
    <property type="match status" value="1"/>
</dbReference>
<proteinExistence type="predicted"/>
<protein>
    <recommendedName>
        <fullName evidence="4">Chromo domain-containing protein</fullName>
    </recommendedName>
</protein>
<evidence type="ECO:0000259" key="4">
    <source>
        <dbReference type="PROSITE" id="PS50013"/>
    </source>
</evidence>
<evidence type="ECO:0000256" key="1">
    <source>
        <dbReference type="ARBA" id="ARBA00004123"/>
    </source>
</evidence>
<gene>
    <name evidence="5" type="ORF">Rhopal_003584-T1</name>
</gene>
<dbReference type="PROSITE" id="PS50013">
    <property type="entry name" value="CHROMO_2"/>
    <property type="match status" value="1"/>
</dbReference>
<dbReference type="PROSITE" id="PS00598">
    <property type="entry name" value="CHROMO_1"/>
    <property type="match status" value="1"/>
</dbReference>
<feature type="region of interest" description="Disordered" evidence="3">
    <location>
        <begin position="1"/>
        <end position="32"/>
    </location>
</feature>
<feature type="compositionally biased region" description="Pro residues" evidence="3">
    <location>
        <begin position="356"/>
        <end position="366"/>
    </location>
</feature>
<comment type="caution">
    <text evidence="5">The sequence shown here is derived from an EMBL/GenBank/DDBJ whole genome shotgun (WGS) entry which is preliminary data.</text>
</comment>
<accession>A0AAV5GM72</accession>
<dbReference type="InterPro" id="IPR023779">
    <property type="entry name" value="Chromodomain_CS"/>
</dbReference>
<dbReference type="PANTHER" id="PTHR47240">
    <property type="entry name" value="CHROMO DOMAIN-CONTAINING PROTEIN LHP1"/>
    <property type="match status" value="1"/>
</dbReference>
<evidence type="ECO:0000313" key="5">
    <source>
        <dbReference type="EMBL" id="GJN90572.1"/>
    </source>
</evidence>
<dbReference type="AlphaFoldDB" id="A0AAV5GM72"/>
<dbReference type="Pfam" id="PF00385">
    <property type="entry name" value="Chromo"/>
    <property type="match status" value="1"/>
</dbReference>
<reference evidence="5 6" key="1">
    <citation type="submission" date="2021-12" db="EMBL/GenBank/DDBJ databases">
        <title>High titer production of polyol ester of fatty acids by Rhodotorula paludigena BS15 towards product separation-free biomass refinery.</title>
        <authorList>
            <person name="Mano J."/>
            <person name="Ono H."/>
            <person name="Tanaka T."/>
            <person name="Naito K."/>
            <person name="Sushida H."/>
            <person name="Ike M."/>
            <person name="Tokuyasu K."/>
            <person name="Kitaoka M."/>
        </authorList>
    </citation>
    <scope>NUCLEOTIDE SEQUENCE [LARGE SCALE GENOMIC DNA]</scope>
    <source>
        <strain evidence="5 6">BS15</strain>
    </source>
</reference>
<evidence type="ECO:0000256" key="3">
    <source>
        <dbReference type="SAM" id="MobiDB-lite"/>
    </source>
</evidence>
<evidence type="ECO:0000256" key="2">
    <source>
        <dbReference type="ARBA" id="ARBA00023242"/>
    </source>
</evidence>
<feature type="compositionally biased region" description="Low complexity" evidence="3">
    <location>
        <begin position="405"/>
        <end position="415"/>
    </location>
</feature>
<name>A0AAV5GM72_9BASI</name>
<feature type="compositionally biased region" description="Basic and acidic residues" evidence="3">
    <location>
        <begin position="133"/>
        <end position="149"/>
    </location>
</feature>
<dbReference type="SUPFAM" id="SSF101447">
    <property type="entry name" value="Formin homology 2 domain (FH2 domain)"/>
    <property type="match status" value="1"/>
</dbReference>
<comment type="subcellular location">
    <subcellularLocation>
        <location evidence="1">Nucleus</location>
    </subcellularLocation>
</comment>
<dbReference type="Gene3D" id="2.40.50.40">
    <property type="match status" value="1"/>
</dbReference>
<dbReference type="SMART" id="SM00298">
    <property type="entry name" value="CHROMO"/>
    <property type="match status" value="1"/>
</dbReference>
<keyword evidence="6" id="KW-1185">Reference proteome</keyword>
<dbReference type="InterPro" id="IPR044251">
    <property type="entry name" value="LHP1-like"/>
</dbReference>
<feature type="region of interest" description="Disordered" evidence="3">
    <location>
        <begin position="89"/>
        <end position="461"/>
    </location>
</feature>
<dbReference type="InterPro" id="IPR023780">
    <property type="entry name" value="Chromo_domain"/>
</dbReference>
<feature type="compositionally biased region" description="Pro residues" evidence="3">
    <location>
        <begin position="289"/>
        <end position="299"/>
    </location>
</feature>
<dbReference type="SUPFAM" id="SSF54160">
    <property type="entry name" value="Chromo domain-like"/>
    <property type="match status" value="1"/>
</dbReference>
<dbReference type="CDD" id="cd00024">
    <property type="entry name" value="CD_CSD"/>
    <property type="match status" value="1"/>
</dbReference>